<reference evidence="2" key="1">
    <citation type="submission" date="2023-08" db="EMBL/GenBank/DDBJ databases">
        <title>A de novo genome assembly of Solanum verrucosum Schlechtendal, a Mexican diploid species geographically isolated from the other diploid A-genome species in potato relatives.</title>
        <authorList>
            <person name="Hosaka K."/>
        </authorList>
    </citation>
    <scope>NUCLEOTIDE SEQUENCE</scope>
    <source>
        <tissue evidence="2">Young leaves</tissue>
    </source>
</reference>
<sequence>MLFCQAAKPVSIQRSDAVVPKITAIHVPATCSMDISPSHSDGSLVSMDESMSTSDTVRPPKVEYIDDHELAAVDSIEKKACSTLYISEYV</sequence>
<accession>A0AAF0TCW9</accession>
<gene>
    <name evidence="2" type="ORF">MTR67_001990</name>
</gene>
<protein>
    <submittedName>
        <fullName evidence="2">Uncharacterized protein</fullName>
    </submittedName>
</protein>
<evidence type="ECO:0000256" key="1">
    <source>
        <dbReference type="SAM" id="MobiDB-lite"/>
    </source>
</evidence>
<proteinExistence type="predicted"/>
<feature type="region of interest" description="Disordered" evidence="1">
    <location>
        <begin position="38"/>
        <end position="60"/>
    </location>
</feature>
<keyword evidence="3" id="KW-1185">Reference proteome</keyword>
<dbReference type="AlphaFoldDB" id="A0AAF0TCW9"/>
<name>A0AAF0TCW9_SOLVR</name>
<evidence type="ECO:0000313" key="3">
    <source>
        <dbReference type="Proteomes" id="UP001234989"/>
    </source>
</evidence>
<feature type="compositionally biased region" description="Polar residues" evidence="1">
    <location>
        <begin position="38"/>
        <end position="56"/>
    </location>
</feature>
<dbReference type="EMBL" id="CP133612">
    <property type="protein sequence ID" value="WMV08605.1"/>
    <property type="molecule type" value="Genomic_DNA"/>
</dbReference>
<dbReference type="Proteomes" id="UP001234989">
    <property type="component" value="Chromosome 1"/>
</dbReference>
<organism evidence="2 3">
    <name type="scientific">Solanum verrucosum</name>
    <dbReference type="NCBI Taxonomy" id="315347"/>
    <lineage>
        <taxon>Eukaryota</taxon>
        <taxon>Viridiplantae</taxon>
        <taxon>Streptophyta</taxon>
        <taxon>Embryophyta</taxon>
        <taxon>Tracheophyta</taxon>
        <taxon>Spermatophyta</taxon>
        <taxon>Magnoliopsida</taxon>
        <taxon>eudicotyledons</taxon>
        <taxon>Gunneridae</taxon>
        <taxon>Pentapetalae</taxon>
        <taxon>asterids</taxon>
        <taxon>lamiids</taxon>
        <taxon>Solanales</taxon>
        <taxon>Solanaceae</taxon>
        <taxon>Solanoideae</taxon>
        <taxon>Solaneae</taxon>
        <taxon>Solanum</taxon>
    </lineage>
</organism>
<evidence type="ECO:0000313" key="2">
    <source>
        <dbReference type="EMBL" id="WMV08605.1"/>
    </source>
</evidence>